<sequence length="184" mass="19775">MANLSNSLFLVLLLAALPWTPTLNAKKPLISRHDSQKQTVTNIQFYFHDTPSGNTPSAIKVAEAPSSANSPTLFGNVLIVDDPLTETPDPKSKEVGRAQGLYAMASQQELALLMTLTYQFTAGEFNGSSIVIVGKNSVMHKVRELPVVGGTGVFRFARGYALASTYSFNTVGDAIVGYNVTVIH</sequence>
<comment type="similarity">
    <text evidence="1 4">Belongs to the plant dirigent protein family.</text>
</comment>
<dbReference type="InterPro" id="IPR004265">
    <property type="entry name" value="Dirigent"/>
</dbReference>
<dbReference type="InterPro" id="IPR044859">
    <property type="entry name" value="Allene_oxi_cyc_Dirigent"/>
</dbReference>
<keyword evidence="5" id="KW-1185">Reference proteome</keyword>
<dbReference type="Pfam" id="PF03018">
    <property type="entry name" value="Dirigent"/>
    <property type="match status" value="1"/>
</dbReference>
<name>A0A6J1I7N2_CUCMA</name>
<accession>A0A6J1I7N2</accession>
<dbReference type="KEGG" id="cmax:111469881"/>
<keyword evidence="3 4" id="KW-0964">Secreted</keyword>
<comment type="subcellular location">
    <subcellularLocation>
        <location evidence="4">Secreted</location>
        <location evidence="4">Extracellular space</location>
        <location evidence="4">Apoplast</location>
    </subcellularLocation>
</comment>
<dbReference type="Proteomes" id="UP000504608">
    <property type="component" value="Unplaced"/>
</dbReference>
<evidence type="ECO:0000256" key="1">
    <source>
        <dbReference type="ARBA" id="ARBA00010746"/>
    </source>
</evidence>
<dbReference type="PANTHER" id="PTHR21495">
    <property type="entry name" value="NUCLEOPORIN-RELATED"/>
    <property type="match status" value="1"/>
</dbReference>
<reference evidence="6" key="1">
    <citation type="submission" date="2025-08" db="UniProtKB">
        <authorList>
            <consortium name="RefSeq"/>
        </authorList>
    </citation>
    <scope>IDENTIFICATION</scope>
    <source>
        <tissue evidence="6">Young leaves</tissue>
    </source>
</reference>
<protein>
    <recommendedName>
        <fullName evidence="4">Dirigent protein</fullName>
    </recommendedName>
</protein>
<dbReference type="GeneID" id="111469881"/>
<dbReference type="Gene3D" id="2.40.480.10">
    <property type="entry name" value="Allene oxide cyclase-like"/>
    <property type="match status" value="1"/>
</dbReference>
<keyword evidence="4" id="KW-0732">Signal</keyword>
<dbReference type="OrthoDB" id="1864232at2759"/>
<comment type="function">
    <text evidence="4">Dirigent proteins impart stereoselectivity on the phenoxy radical-coupling reaction, yielding optically active lignans from two molecules of coniferyl alcohol in the biosynthesis of lignans, flavonolignans, and alkaloids and thus plays a central role in plant secondary metabolism.</text>
</comment>
<proteinExistence type="inferred from homology"/>
<dbReference type="AlphaFoldDB" id="A0A6J1I7N2"/>
<dbReference type="RefSeq" id="XP_022971114.1">
    <property type="nucleotide sequence ID" value="XM_023115346.1"/>
</dbReference>
<keyword evidence="4" id="KW-0052">Apoplast</keyword>
<evidence type="ECO:0000256" key="4">
    <source>
        <dbReference type="RuleBase" id="RU363099"/>
    </source>
</evidence>
<comment type="subunit">
    <text evidence="2 4">Homodimer.</text>
</comment>
<dbReference type="GO" id="GO:0048046">
    <property type="term" value="C:apoplast"/>
    <property type="evidence" value="ECO:0007669"/>
    <property type="project" value="UniProtKB-SubCell"/>
</dbReference>
<feature type="chain" id="PRO_5027158888" description="Dirigent protein" evidence="4">
    <location>
        <begin position="26"/>
        <end position="184"/>
    </location>
</feature>
<dbReference type="GO" id="GO:0009699">
    <property type="term" value="P:phenylpropanoid biosynthetic process"/>
    <property type="evidence" value="ECO:0007669"/>
    <property type="project" value="UniProtKB-ARBA"/>
</dbReference>
<evidence type="ECO:0000313" key="5">
    <source>
        <dbReference type="Proteomes" id="UP000504608"/>
    </source>
</evidence>
<gene>
    <name evidence="6" type="primary">LOC111469881</name>
</gene>
<evidence type="ECO:0000313" key="6">
    <source>
        <dbReference type="RefSeq" id="XP_022971114.1"/>
    </source>
</evidence>
<organism evidence="5 6">
    <name type="scientific">Cucurbita maxima</name>
    <name type="common">Pumpkin</name>
    <name type="synonym">Winter squash</name>
    <dbReference type="NCBI Taxonomy" id="3661"/>
    <lineage>
        <taxon>Eukaryota</taxon>
        <taxon>Viridiplantae</taxon>
        <taxon>Streptophyta</taxon>
        <taxon>Embryophyta</taxon>
        <taxon>Tracheophyta</taxon>
        <taxon>Spermatophyta</taxon>
        <taxon>Magnoliopsida</taxon>
        <taxon>eudicotyledons</taxon>
        <taxon>Gunneridae</taxon>
        <taxon>Pentapetalae</taxon>
        <taxon>rosids</taxon>
        <taxon>fabids</taxon>
        <taxon>Cucurbitales</taxon>
        <taxon>Cucurbitaceae</taxon>
        <taxon>Cucurbiteae</taxon>
        <taxon>Cucurbita</taxon>
    </lineage>
</organism>
<evidence type="ECO:0000256" key="2">
    <source>
        <dbReference type="ARBA" id="ARBA00011738"/>
    </source>
</evidence>
<evidence type="ECO:0000256" key="3">
    <source>
        <dbReference type="ARBA" id="ARBA00022525"/>
    </source>
</evidence>
<feature type="signal peptide" evidence="4">
    <location>
        <begin position="1"/>
        <end position="25"/>
    </location>
</feature>